<dbReference type="InterPro" id="IPR013325">
    <property type="entry name" value="RNA_pol_sigma_r2"/>
</dbReference>
<keyword evidence="3" id="KW-0238">DNA-binding</keyword>
<dbReference type="AlphaFoldDB" id="A0AAP3DGE8"/>
<organism evidence="7 8">
    <name type="scientific">Brevibacillus laterosporus</name>
    <name type="common">Bacillus laterosporus</name>
    <dbReference type="NCBI Taxonomy" id="1465"/>
    <lineage>
        <taxon>Bacteria</taxon>
        <taxon>Bacillati</taxon>
        <taxon>Bacillota</taxon>
        <taxon>Bacilli</taxon>
        <taxon>Bacillales</taxon>
        <taxon>Paenibacillaceae</taxon>
        <taxon>Brevibacillus</taxon>
    </lineage>
</organism>
<evidence type="ECO:0000313" key="7">
    <source>
        <dbReference type="EMBL" id="MCZ0806650.1"/>
    </source>
</evidence>
<name>A0AAP3DGE8_BRELA</name>
<sequence>MSKTRIDNPHLGCRDTFIKENRKLVYMIVHRYFLDVAKSTGISLDDLYSEGFVGLIKAYDTYDPTKFENAPKFSTYAVPSIIGRIKLYAKGDGSLVRGPNYITRMLPKVVKMDEEGKSVKEISEALQRSEQKVKDTLEYVSKQIPMALEQQITNRNGDQTTLLDSLGVQDDFTGIYVNELLDKLSDRNRMIVDLMVKGFSQSEIGKKMGASLSQIARRVAKIKKVWKSIREGDEASKNIVTVKKNRAKVTELRPKKAERRDSVKTQKSTSEEMKKHNVQTLVDLADWFTDANLPDVPSIGINSHGISFNASAVEMMGLEKGMKLEIGFSLPHLSLVIRVSDKGAKLKRLNGQKSLAIVNKRLVDWLLARSVIQKRYSLEVDQLTGVWISKVELITKEEKPKGNVS</sequence>
<dbReference type="PANTHER" id="PTHR30385">
    <property type="entry name" value="SIGMA FACTOR F FLAGELLAR"/>
    <property type="match status" value="1"/>
</dbReference>
<dbReference type="Gene3D" id="1.20.140.160">
    <property type="match status" value="1"/>
</dbReference>
<accession>A0AAP3DGE8</accession>
<evidence type="ECO:0000313" key="8">
    <source>
        <dbReference type="Proteomes" id="UP001077662"/>
    </source>
</evidence>
<dbReference type="GO" id="GO:0016987">
    <property type="term" value="F:sigma factor activity"/>
    <property type="evidence" value="ECO:0007669"/>
    <property type="project" value="UniProtKB-KW"/>
</dbReference>
<evidence type="ECO:0000256" key="2">
    <source>
        <dbReference type="ARBA" id="ARBA00023082"/>
    </source>
</evidence>
<dbReference type="EMBL" id="JAPTNE010000007">
    <property type="protein sequence ID" value="MCZ0806650.1"/>
    <property type="molecule type" value="Genomic_DNA"/>
</dbReference>
<gene>
    <name evidence="7" type="ORF">O0554_06910</name>
</gene>
<dbReference type="InterPro" id="IPR013324">
    <property type="entry name" value="RNA_pol_sigma_r3/r4-like"/>
</dbReference>
<evidence type="ECO:0000256" key="5">
    <source>
        <dbReference type="SAM" id="MobiDB-lite"/>
    </source>
</evidence>
<dbReference type="GO" id="GO:0006352">
    <property type="term" value="P:DNA-templated transcription initiation"/>
    <property type="evidence" value="ECO:0007669"/>
    <property type="project" value="InterPro"/>
</dbReference>
<reference evidence="7" key="1">
    <citation type="submission" date="2022-09" db="EMBL/GenBank/DDBJ databases">
        <title>Genome analysis and characterization of larvicidal activity of Brevibacillus strains.</title>
        <authorList>
            <person name="Patrusheva E.V."/>
            <person name="Izotova A.O."/>
            <person name="Toshchakov S.V."/>
            <person name="Sineoky S.P."/>
        </authorList>
    </citation>
    <scope>NUCLEOTIDE SEQUENCE</scope>
    <source>
        <strain evidence="7">VKPM_B-13247</strain>
    </source>
</reference>
<evidence type="ECO:0000256" key="1">
    <source>
        <dbReference type="ARBA" id="ARBA00023015"/>
    </source>
</evidence>
<dbReference type="Gene3D" id="1.10.1740.10">
    <property type="match status" value="1"/>
</dbReference>
<dbReference type="Proteomes" id="UP001077662">
    <property type="component" value="Unassembled WGS sequence"/>
</dbReference>
<dbReference type="GO" id="GO:0003677">
    <property type="term" value="F:DNA binding"/>
    <property type="evidence" value="ECO:0007669"/>
    <property type="project" value="UniProtKB-KW"/>
</dbReference>
<keyword evidence="4" id="KW-0804">Transcription</keyword>
<dbReference type="InterPro" id="IPR007627">
    <property type="entry name" value="RNA_pol_sigma70_r2"/>
</dbReference>
<dbReference type="SUPFAM" id="SSF88946">
    <property type="entry name" value="Sigma2 domain of RNA polymerase sigma factors"/>
    <property type="match status" value="1"/>
</dbReference>
<dbReference type="RefSeq" id="WP_258433195.1">
    <property type="nucleotide sequence ID" value="NZ_JANSGW010000007.1"/>
</dbReference>
<evidence type="ECO:0000256" key="4">
    <source>
        <dbReference type="ARBA" id="ARBA00023163"/>
    </source>
</evidence>
<dbReference type="SUPFAM" id="SSF88659">
    <property type="entry name" value="Sigma3 and sigma4 domains of RNA polymerase sigma factors"/>
    <property type="match status" value="1"/>
</dbReference>
<feature type="region of interest" description="Disordered" evidence="5">
    <location>
        <begin position="250"/>
        <end position="272"/>
    </location>
</feature>
<protein>
    <submittedName>
        <fullName evidence="7">Sigma factor</fullName>
    </submittedName>
</protein>
<feature type="domain" description="RNA polymerase sigma-70 region 2" evidence="6">
    <location>
        <begin position="18"/>
        <end position="86"/>
    </location>
</feature>
<evidence type="ECO:0000259" key="6">
    <source>
        <dbReference type="Pfam" id="PF04542"/>
    </source>
</evidence>
<evidence type="ECO:0000256" key="3">
    <source>
        <dbReference type="ARBA" id="ARBA00023125"/>
    </source>
</evidence>
<dbReference type="Pfam" id="PF04542">
    <property type="entry name" value="Sigma70_r2"/>
    <property type="match status" value="1"/>
</dbReference>
<dbReference type="PANTHER" id="PTHR30385:SF4">
    <property type="entry name" value="RNA POLYMERASE SIGMA-E FACTOR"/>
    <property type="match status" value="1"/>
</dbReference>
<proteinExistence type="predicted"/>
<keyword evidence="2" id="KW-0731">Sigma factor</keyword>
<comment type="caution">
    <text evidence="7">The sequence shown here is derived from an EMBL/GenBank/DDBJ whole genome shotgun (WGS) entry which is preliminary data.</text>
</comment>
<keyword evidence="1" id="KW-0805">Transcription regulation</keyword>